<protein>
    <recommendedName>
        <fullName evidence="3">Peptidase MA superfamily protein</fullName>
    </recommendedName>
</protein>
<organism evidence="1 2">
    <name type="scientific">Acinetobacter calcoaceticus</name>
    <dbReference type="NCBI Taxonomy" id="471"/>
    <lineage>
        <taxon>Bacteria</taxon>
        <taxon>Pseudomonadati</taxon>
        <taxon>Pseudomonadota</taxon>
        <taxon>Gammaproteobacteria</taxon>
        <taxon>Moraxellales</taxon>
        <taxon>Moraxellaceae</taxon>
        <taxon>Acinetobacter</taxon>
        <taxon>Acinetobacter calcoaceticus/baumannii complex</taxon>
    </lineage>
</organism>
<evidence type="ECO:0000313" key="2">
    <source>
        <dbReference type="Proteomes" id="UP000294355"/>
    </source>
</evidence>
<proteinExistence type="predicted"/>
<evidence type="ECO:0000313" key="1">
    <source>
        <dbReference type="EMBL" id="VAX45792.1"/>
    </source>
</evidence>
<dbReference type="PROSITE" id="PS51257">
    <property type="entry name" value="PROKAR_LIPOPROTEIN"/>
    <property type="match status" value="1"/>
</dbReference>
<dbReference type="OrthoDB" id="262317at2"/>
<dbReference type="EMBL" id="LS999521">
    <property type="protein sequence ID" value="VAX45792.1"/>
    <property type="molecule type" value="Genomic_DNA"/>
</dbReference>
<gene>
    <name evidence="1" type="ORF">AC2117_02999</name>
</gene>
<accession>A0A446ZMS9</accession>
<name>A0A446ZMS9_ACICA</name>
<evidence type="ECO:0008006" key="3">
    <source>
        <dbReference type="Google" id="ProtNLM"/>
    </source>
</evidence>
<dbReference type="Proteomes" id="UP000294355">
    <property type="component" value="Chromosome"/>
</dbReference>
<dbReference type="RefSeq" id="WP_133975179.1">
    <property type="nucleotide sequence ID" value="NZ_LS999521.1"/>
</dbReference>
<reference evidence="1 2" key="1">
    <citation type="submission" date="2018-08" db="EMBL/GenBank/DDBJ databases">
        <authorList>
            <person name="Gonzaga-Molto A."/>
        </authorList>
    </citation>
    <scope>NUCLEOTIDE SEQUENCE [LARGE SCALE GENOMIC DNA]</scope>
    <source>
        <strain evidence="1">Acinetobacter calcoaceticus str. 2117</strain>
    </source>
</reference>
<sequence>MMKIILSYGKILYLNNILKIIFLFLISSLSLACLAADKENMAIKEEKKYYKSGKIRVVYSLNEIEQTDINKNNIPDYIENIAIQANATIDALDYLGFINPLNSPRYKSEVRYIDIHVVSLSYNGIAYDKPYLSSFDGAKNEKALLIKLNSRLKNFPGNYWTVVAHEIFHLYQYGYSPLKPSWYLEGMANWSERLLRKDDIDIKGRVILPTSSSSLQNNIYQVPYNKLWYRLAFLSKMNDSQLNLPDSIIKRTYVDDSLVFKDKSFSGYIFMRNFLSNLSLVASDRSVLLPLNRYNNFYNSAIVIKCLKKTILESGIKLNSDEKDFLSL</sequence>
<dbReference type="AlphaFoldDB" id="A0A446ZMS9"/>